<evidence type="ECO:0000313" key="1">
    <source>
        <dbReference type="EMBL" id="WTZ07634.1"/>
    </source>
</evidence>
<sequence>MSDIVFARTSGWIPNVIREDGELKLMLGAGADANHAPRTFTFSISEAHLAVIREDLARHLLLWSAVLPLCDAAGTRGRLDENAAVALLDPILLAAPADVDALFQRIRWDRSRLIAHGADIGLLERGQVCAAMRAATETSNGKRAQEYHADRRRAERGAALGPLDAATLRYTGQYLHGATVPRRKPDAVDPALLLEVMRVIATAEQACAGMRIGRDPRRGNRATDRRDWDRMQTTVEAAVRRAHSELVDDAVRTVSFLMCSEAAARSRTTPMEDDEEAADHRADFGGSARKTVLSFTDDKGVEKKWLRDSPRTAAAEFWEFVGDRSAADNEVFTIEDEEMGEGIQLHFYADSIARITMLREGEGRSDPEYRVEYSLVDGIGGYRNLVSAFVRGGYAALEQHGPWMSDVAEFERASAARRPVVPAGARARAVGGTCEERVREPAH</sequence>
<dbReference type="EMBL" id="CP109546">
    <property type="protein sequence ID" value="WTZ07634.1"/>
    <property type="molecule type" value="Genomic_DNA"/>
</dbReference>
<organism evidence="1">
    <name type="scientific">Streptomyces sp. NBC_01393</name>
    <dbReference type="NCBI Taxonomy" id="2903851"/>
    <lineage>
        <taxon>Bacteria</taxon>
        <taxon>Bacillati</taxon>
        <taxon>Actinomycetota</taxon>
        <taxon>Actinomycetes</taxon>
        <taxon>Kitasatosporales</taxon>
        <taxon>Streptomycetaceae</taxon>
        <taxon>Streptomyces</taxon>
    </lineage>
</organism>
<dbReference type="InterPro" id="IPR045937">
    <property type="entry name" value="DUF6357"/>
</dbReference>
<protein>
    <submittedName>
        <fullName evidence="1">DUF6357 family protein</fullName>
    </submittedName>
</protein>
<dbReference type="Pfam" id="PF19884">
    <property type="entry name" value="DUF6357"/>
    <property type="match status" value="1"/>
</dbReference>
<dbReference type="AlphaFoldDB" id="A0AAU3HQE4"/>
<proteinExistence type="predicted"/>
<reference evidence="1" key="1">
    <citation type="submission" date="2022-10" db="EMBL/GenBank/DDBJ databases">
        <title>The complete genomes of actinobacterial strains from the NBC collection.</title>
        <authorList>
            <person name="Joergensen T.S."/>
            <person name="Alvarez Arevalo M."/>
            <person name="Sterndorff E.B."/>
            <person name="Faurdal D."/>
            <person name="Vuksanovic O."/>
            <person name="Mourched A.-S."/>
            <person name="Charusanti P."/>
            <person name="Shaw S."/>
            <person name="Blin K."/>
            <person name="Weber T."/>
        </authorList>
    </citation>
    <scope>NUCLEOTIDE SEQUENCE</scope>
    <source>
        <strain evidence="1">NBC_01393</strain>
    </source>
</reference>
<accession>A0AAU3HQE4</accession>
<gene>
    <name evidence="1" type="ORF">OG699_06225</name>
</gene>
<name>A0AAU3HQE4_9ACTN</name>